<dbReference type="PIRSF" id="PIRSF000980">
    <property type="entry name" value="RecC"/>
    <property type="match status" value="1"/>
</dbReference>
<dbReference type="Pfam" id="PF04257">
    <property type="entry name" value="Exonuc_V_gamma"/>
    <property type="match status" value="1"/>
</dbReference>
<sequence length="1107" mass="119777">MTQAESTSTASGLRVHVAERTDVLVDALADVLATVPADPFAPDVVAVPTRGVERWVAQRLSHRLGTAAGDGICANVLFPSPHRLVGDALATTADEDPWSPAELPWHVLAAIDAQHGADWLRTVSRYLGDDQDEVRRGRRFRLAQRVARLFGTYDVQRPEMLRAWADGRDEDGLGAPLPDDLLWQPRLWREVRDAVDEPSPAERLEAAVERLRADPAVVDLPARLSVFGATALPEGHLRVLDALAEHREVHLWLPQPSLALWRGLTPSGSIRRSDVPTPATHPLLASMAGDATELARRVLRLDREIAILPSSPRPDTSLGALQDRIADDLATGPKHDATPSDRSVQVHACHGRSRQVEVLREVIVGLLADDATLEPRDVIVMCPDVETFAPLVEAAFGPAAGVDDGAPEHPGRTLRVRIADRAPRSANPVLAVVATLLELADSRVGASAVVDLAGQAPVRRRFGFDDEELDRVRAWALESGVRWGEDVSRRERYQLGSLPQGTWATALDRLLLGVAMAEEDQRFVGTVLPVDDVGSSDVDLVGRLAEFVDRLTATLHELAGARPATEWFRSLDRAVHLLTDVAPADRWQQAEAARAIDAVRTATSTTLRLADVVALLEPHLAGRPTRANFRTGALTVCSLAPMRAVPHRVVALLGMDDGAFPRGSGRDGDDVLARDPLVGERDARQEDRQLFLDAVTSAQQHLVVVYSGADERTGATQPPAVPVGELLDALDGAVTYPEGRTARDQVVHHPLQTVDERNFVAGRLGRAEPFSFDVLDLAAALTRRRADAPDQPTRLDPPESDHLDLEDLASTLEHPVRAFIRTRLGATLPGDEPQLDDRLPLELGGLDRWAVGDRLLQAALDGISLDDAGAAERRRGHMPPSTLGGVTLQQIRGQVEPLLAASARYLVEPATSIDVTIPLQDGRVLTGTVNGVHGDVLVRTVFSRLGAKHRLRAWVQLLALSAAFPDRTFEAVTVGRGQVRPSRVARLVAPEQPHEILRRLVTLHDEAMCGPLPLPLATSLAYAHPRTGGGDEADALTSARTELGTAEDAAAGRGGFEAVDDYHLLAFGDPVRFDRLLVEKVTGPESTRFGALSMALWSDLIAHEEVG</sequence>
<keyword evidence="8 10" id="KW-0238">DNA-binding</keyword>
<dbReference type="InterPro" id="IPR006697">
    <property type="entry name" value="RecC"/>
</dbReference>
<reference evidence="12 13" key="1">
    <citation type="submission" date="2023-07" db="EMBL/GenBank/DDBJ databases">
        <title>Sorghum-associated microbial communities from plants grown in Nebraska, USA.</title>
        <authorList>
            <person name="Schachtman D."/>
        </authorList>
    </citation>
    <scope>NUCLEOTIDE SEQUENCE [LARGE SCALE GENOMIC DNA]</scope>
    <source>
        <strain evidence="12 13">BE332</strain>
    </source>
</reference>
<feature type="domain" description="RecC C-terminal" evidence="11">
    <location>
        <begin position="802"/>
        <end position="1024"/>
    </location>
</feature>
<evidence type="ECO:0000256" key="2">
    <source>
        <dbReference type="ARBA" id="ARBA00022741"/>
    </source>
</evidence>
<keyword evidence="6 10" id="KW-0269">Exonuclease</keyword>
<dbReference type="InterPro" id="IPR011335">
    <property type="entry name" value="Restrct_endonuc-II-like"/>
</dbReference>
<proteinExistence type="inferred from homology"/>
<evidence type="ECO:0000256" key="10">
    <source>
        <dbReference type="HAMAP-Rule" id="MF_01486"/>
    </source>
</evidence>
<dbReference type="InterPro" id="IPR041500">
    <property type="entry name" value="RecC_C"/>
</dbReference>
<comment type="similarity">
    <text evidence="10">Belongs to the RecC family.</text>
</comment>
<keyword evidence="7 10" id="KW-0067">ATP-binding</keyword>
<dbReference type="HAMAP" id="MF_01486">
    <property type="entry name" value="RecC"/>
    <property type="match status" value="1"/>
</dbReference>
<dbReference type="EMBL" id="JAUSVB010000003">
    <property type="protein sequence ID" value="MDQ0373976.1"/>
    <property type="molecule type" value="Genomic_DNA"/>
</dbReference>
<dbReference type="Gene3D" id="1.10.10.990">
    <property type="match status" value="1"/>
</dbReference>
<dbReference type="PANTHER" id="PTHR30591:SF1">
    <property type="entry name" value="RECBCD ENZYME SUBUNIT RECC"/>
    <property type="match status" value="1"/>
</dbReference>
<dbReference type="SUPFAM" id="SSF52540">
    <property type="entry name" value="P-loop containing nucleoside triphosphate hydrolases"/>
    <property type="match status" value="2"/>
</dbReference>
<evidence type="ECO:0000256" key="6">
    <source>
        <dbReference type="ARBA" id="ARBA00022839"/>
    </source>
</evidence>
<dbReference type="Pfam" id="PF17946">
    <property type="entry name" value="RecC_C"/>
    <property type="match status" value="1"/>
</dbReference>
<evidence type="ECO:0000256" key="4">
    <source>
        <dbReference type="ARBA" id="ARBA00022801"/>
    </source>
</evidence>
<dbReference type="Proteomes" id="UP001239626">
    <property type="component" value="Unassembled WGS sequence"/>
</dbReference>
<comment type="function">
    <text evidence="10">A helicase/nuclease that prepares dsDNA breaks (DSB) for recombinational DNA repair. Binds to DSBs and unwinds DNA via a highly rapid and processive ATP-dependent bidirectional helicase activity. Unwinds dsDNA until it encounters a Chi (crossover hotspot instigator) sequence from the 3' direction. Cuts ssDNA a few nucleotides 3' to the Chi site. The properties and activities of the enzyme are changed at Chi. The Chi-altered holoenzyme produces a long 3'-ssDNA overhang and facilitates RecA-binding to the ssDNA for homologous DNA recombination and repair. Holoenzyme degrades any linearized DNA that is unable to undergo homologous recombination. In the holoenzyme this subunit recognizes the wild-type Chi sequence, and when added to isolated RecB increases its ATP-dependent helicase processivity.</text>
</comment>
<evidence type="ECO:0000313" key="12">
    <source>
        <dbReference type="EMBL" id="MDQ0373976.1"/>
    </source>
</evidence>
<evidence type="ECO:0000259" key="11">
    <source>
        <dbReference type="Pfam" id="PF17946"/>
    </source>
</evidence>
<gene>
    <name evidence="10" type="primary">recC</name>
    <name evidence="12" type="ORF">J2X26_002297</name>
</gene>
<dbReference type="Gene3D" id="3.40.50.10930">
    <property type="match status" value="1"/>
</dbReference>
<evidence type="ECO:0000256" key="3">
    <source>
        <dbReference type="ARBA" id="ARBA00022763"/>
    </source>
</evidence>
<name>A0ABU0EFC4_9CELL</name>
<comment type="subunit">
    <text evidence="10">Heterotrimer of RecB, RecC and RecD. All subunits contribute to DNA-binding.</text>
</comment>
<dbReference type="InterPro" id="IPR027417">
    <property type="entry name" value="P-loop_NTPase"/>
</dbReference>
<evidence type="ECO:0000256" key="8">
    <source>
        <dbReference type="ARBA" id="ARBA00023125"/>
    </source>
</evidence>
<dbReference type="InterPro" id="IPR013986">
    <property type="entry name" value="DExx_box_DNA_helicase_dom_sf"/>
</dbReference>
<comment type="miscellaneous">
    <text evidence="10">In the RecBCD complex, RecB has a slow 3'-5' helicase, an exonuclease activity and loads RecA onto ssDNA, RecD has a fast 5'-3' helicase activity, while RecC stimulates the ATPase and processivity of the RecB helicase and contributes to recognition of the Chi site.</text>
</comment>
<keyword evidence="5 10" id="KW-0347">Helicase</keyword>
<dbReference type="PANTHER" id="PTHR30591">
    <property type="entry name" value="RECBCD ENZYME SUBUNIT RECC"/>
    <property type="match status" value="1"/>
</dbReference>
<organism evidence="12 13">
    <name type="scientific">Cellulomonas humilata</name>
    <dbReference type="NCBI Taxonomy" id="144055"/>
    <lineage>
        <taxon>Bacteria</taxon>
        <taxon>Bacillati</taxon>
        <taxon>Actinomycetota</taxon>
        <taxon>Actinomycetes</taxon>
        <taxon>Micrococcales</taxon>
        <taxon>Cellulomonadaceae</taxon>
        <taxon>Cellulomonas</taxon>
    </lineage>
</organism>
<protein>
    <recommendedName>
        <fullName evidence="10">RecBCD enzyme subunit RecC</fullName>
    </recommendedName>
    <alternativeName>
        <fullName evidence="10">Exonuclease V subunit RecC</fullName>
        <shortName evidence="10">ExoV subunit RecC</shortName>
    </alternativeName>
    <alternativeName>
        <fullName evidence="10">Helicase/nuclease RecBCD subunit RecC</fullName>
    </alternativeName>
</protein>
<dbReference type="NCBIfam" id="TIGR01450">
    <property type="entry name" value="recC"/>
    <property type="match status" value="1"/>
</dbReference>
<keyword evidence="9 10" id="KW-0234">DNA repair</keyword>
<evidence type="ECO:0000256" key="1">
    <source>
        <dbReference type="ARBA" id="ARBA00022722"/>
    </source>
</evidence>
<evidence type="ECO:0000256" key="5">
    <source>
        <dbReference type="ARBA" id="ARBA00022806"/>
    </source>
</evidence>
<evidence type="ECO:0000313" key="13">
    <source>
        <dbReference type="Proteomes" id="UP001239626"/>
    </source>
</evidence>
<keyword evidence="1 10" id="KW-0540">Nuclease</keyword>
<evidence type="ECO:0000256" key="9">
    <source>
        <dbReference type="ARBA" id="ARBA00023204"/>
    </source>
</evidence>
<keyword evidence="13" id="KW-1185">Reference proteome</keyword>
<dbReference type="RefSeq" id="WP_307492373.1">
    <property type="nucleotide sequence ID" value="NZ_JAUSVB010000003.1"/>
</dbReference>
<keyword evidence="3 10" id="KW-0227">DNA damage</keyword>
<dbReference type="SUPFAM" id="SSF52980">
    <property type="entry name" value="Restriction endonuclease-like"/>
    <property type="match status" value="1"/>
</dbReference>
<accession>A0ABU0EFC4</accession>
<dbReference type="GO" id="GO:0008854">
    <property type="term" value="F:exodeoxyribonuclease V activity"/>
    <property type="evidence" value="ECO:0007669"/>
    <property type="project" value="UniProtKB-EC"/>
</dbReference>
<keyword evidence="2 10" id="KW-0547">Nucleotide-binding</keyword>
<dbReference type="Gene3D" id="3.40.50.300">
    <property type="entry name" value="P-loop containing nucleotide triphosphate hydrolases"/>
    <property type="match status" value="2"/>
</dbReference>
<evidence type="ECO:0000256" key="7">
    <source>
        <dbReference type="ARBA" id="ARBA00022840"/>
    </source>
</evidence>
<keyword evidence="4 10" id="KW-0378">Hydrolase</keyword>
<dbReference type="Gene3D" id="1.10.10.160">
    <property type="match status" value="1"/>
</dbReference>
<comment type="caution">
    <text evidence="12">The sequence shown here is derived from an EMBL/GenBank/DDBJ whole genome shotgun (WGS) entry which is preliminary data.</text>
</comment>